<protein>
    <submittedName>
        <fullName evidence="2">Carboxypeptidase regulatory-like domain-containing protein</fullName>
    </submittedName>
</protein>
<dbReference type="Gene3D" id="2.60.40.10">
    <property type="entry name" value="Immunoglobulins"/>
    <property type="match status" value="1"/>
</dbReference>
<feature type="chain" id="PRO_5037806337" evidence="1">
    <location>
        <begin position="18"/>
        <end position="122"/>
    </location>
</feature>
<feature type="signal peptide" evidence="1">
    <location>
        <begin position="1"/>
        <end position="17"/>
    </location>
</feature>
<dbReference type="GO" id="GO:0004180">
    <property type="term" value="F:carboxypeptidase activity"/>
    <property type="evidence" value="ECO:0007669"/>
    <property type="project" value="UniProtKB-KW"/>
</dbReference>
<proteinExistence type="predicted"/>
<reference evidence="2" key="1">
    <citation type="submission" date="2021-01" db="EMBL/GenBank/DDBJ databases">
        <title>Marivirga aurantiaca sp. nov., isolated from intertidal surface sediments.</title>
        <authorList>
            <person name="Zhang M."/>
        </authorList>
    </citation>
    <scope>NUCLEOTIDE SEQUENCE</scope>
    <source>
        <strain evidence="2">S37H4</strain>
    </source>
</reference>
<dbReference type="InterPro" id="IPR013783">
    <property type="entry name" value="Ig-like_fold"/>
</dbReference>
<keyword evidence="2" id="KW-0645">Protease</keyword>
<keyword evidence="1" id="KW-0732">Signal</keyword>
<comment type="caution">
    <text evidence="2">The sequence shown here is derived from an EMBL/GenBank/DDBJ whole genome shotgun (WGS) entry which is preliminary data.</text>
</comment>
<keyword evidence="2" id="KW-0378">Hydrolase</keyword>
<dbReference type="RefSeq" id="WP_201431700.1">
    <property type="nucleotide sequence ID" value="NZ_JAEQBW010000006.1"/>
</dbReference>
<dbReference type="AlphaFoldDB" id="A0A934X006"/>
<dbReference type="EMBL" id="JAEQBW010000006">
    <property type="protein sequence ID" value="MBK6266016.1"/>
    <property type="molecule type" value="Genomic_DNA"/>
</dbReference>
<keyword evidence="2" id="KW-0121">Carboxypeptidase</keyword>
<organism evidence="2 3">
    <name type="scientific">Marivirga aurantiaca</name>
    <dbReference type="NCBI Taxonomy" id="2802615"/>
    <lineage>
        <taxon>Bacteria</taxon>
        <taxon>Pseudomonadati</taxon>
        <taxon>Bacteroidota</taxon>
        <taxon>Cytophagia</taxon>
        <taxon>Cytophagales</taxon>
        <taxon>Marivirgaceae</taxon>
        <taxon>Marivirga</taxon>
    </lineage>
</organism>
<evidence type="ECO:0000313" key="2">
    <source>
        <dbReference type="EMBL" id="MBK6266016.1"/>
    </source>
</evidence>
<dbReference type="SUPFAM" id="SSF49478">
    <property type="entry name" value="Cna protein B-type domain"/>
    <property type="match status" value="1"/>
</dbReference>
<dbReference type="Proteomes" id="UP000611723">
    <property type="component" value="Unassembled WGS sequence"/>
</dbReference>
<sequence length="122" mass="13472">MNKIKLSFLVLSLTAFAFFQFTPKNDQVFKTNLRITIQDDLGNIQEGAVVTLYDNNEDYRSGENAVAGPSETDSKGRVTFKGLEAKSYFVDATKGKMNNNMLGVQTDTLVEGKLNKAAIVIQ</sequence>
<name>A0A934X006_9BACT</name>
<keyword evidence="3" id="KW-1185">Reference proteome</keyword>
<evidence type="ECO:0000313" key="3">
    <source>
        <dbReference type="Proteomes" id="UP000611723"/>
    </source>
</evidence>
<evidence type="ECO:0000256" key="1">
    <source>
        <dbReference type="SAM" id="SignalP"/>
    </source>
</evidence>
<gene>
    <name evidence="2" type="ORF">JKA74_13315</name>
</gene>
<accession>A0A934X006</accession>